<proteinExistence type="predicted"/>
<dbReference type="Proteomes" id="UP000790709">
    <property type="component" value="Unassembled WGS sequence"/>
</dbReference>
<organism evidence="1 2">
    <name type="scientific">Leucogyrophana mollusca</name>
    <dbReference type="NCBI Taxonomy" id="85980"/>
    <lineage>
        <taxon>Eukaryota</taxon>
        <taxon>Fungi</taxon>
        <taxon>Dikarya</taxon>
        <taxon>Basidiomycota</taxon>
        <taxon>Agaricomycotina</taxon>
        <taxon>Agaricomycetes</taxon>
        <taxon>Agaricomycetidae</taxon>
        <taxon>Boletales</taxon>
        <taxon>Boletales incertae sedis</taxon>
        <taxon>Leucogyrophana</taxon>
    </lineage>
</organism>
<evidence type="ECO:0000313" key="1">
    <source>
        <dbReference type="EMBL" id="KAH7918990.1"/>
    </source>
</evidence>
<gene>
    <name evidence="1" type="ORF">BV22DRAFT_1199737</name>
</gene>
<protein>
    <submittedName>
        <fullName evidence="1">Uncharacterized protein</fullName>
    </submittedName>
</protein>
<comment type="caution">
    <text evidence="1">The sequence shown here is derived from an EMBL/GenBank/DDBJ whole genome shotgun (WGS) entry which is preliminary data.</text>
</comment>
<evidence type="ECO:0000313" key="2">
    <source>
        <dbReference type="Proteomes" id="UP000790709"/>
    </source>
</evidence>
<accession>A0ACB8AZN7</accession>
<keyword evidence="2" id="KW-1185">Reference proteome</keyword>
<dbReference type="EMBL" id="MU266708">
    <property type="protein sequence ID" value="KAH7918990.1"/>
    <property type="molecule type" value="Genomic_DNA"/>
</dbReference>
<name>A0ACB8AZN7_9AGAM</name>
<reference evidence="1" key="1">
    <citation type="journal article" date="2021" name="New Phytol.">
        <title>Evolutionary innovations through gain and loss of genes in the ectomycorrhizal Boletales.</title>
        <authorList>
            <person name="Wu G."/>
            <person name="Miyauchi S."/>
            <person name="Morin E."/>
            <person name="Kuo A."/>
            <person name="Drula E."/>
            <person name="Varga T."/>
            <person name="Kohler A."/>
            <person name="Feng B."/>
            <person name="Cao Y."/>
            <person name="Lipzen A."/>
            <person name="Daum C."/>
            <person name="Hundley H."/>
            <person name="Pangilinan J."/>
            <person name="Johnson J."/>
            <person name="Barry K."/>
            <person name="LaButti K."/>
            <person name="Ng V."/>
            <person name="Ahrendt S."/>
            <person name="Min B."/>
            <person name="Choi I.G."/>
            <person name="Park H."/>
            <person name="Plett J.M."/>
            <person name="Magnuson J."/>
            <person name="Spatafora J.W."/>
            <person name="Nagy L.G."/>
            <person name="Henrissat B."/>
            <person name="Grigoriev I.V."/>
            <person name="Yang Z.L."/>
            <person name="Xu J."/>
            <person name="Martin F.M."/>
        </authorList>
    </citation>
    <scope>NUCLEOTIDE SEQUENCE</scope>
    <source>
        <strain evidence="1">KUC20120723A-06</strain>
    </source>
</reference>
<sequence length="219" mass="23478">MIRIARRTRLYGTISQGHSTRKLPHDPQSQAAQSGTAPHDTPHAPSDASGNPDRIGFAEQVGSAGASAQEVAAPGLFSAVKQAMGFETNTDDAKQNKGRGEGVTGSGTNPTSSRRHHTSAILQATLRRRSRQKEPSETRTSISSTRRIRASIEYIIVHPDLATILHRGSNSATLSKYRRTRHSGKAFIHPAASPHKSKVAQALSEIQHPTDLSVSGILS</sequence>